<dbReference type="Pfam" id="PF00440">
    <property type="entry name" value="TetR_N"/>
    <property type="match status" value="1"/>
</dbReference>
<evidence type="ECO:0000256" key="5">
    <source>
        <dbReference type="PROSITE-ProRule" id="PRU00335"/>
    </source>
</evidence>
<dbReference type="AlphaFoldDB" id="A0ABD5NNN1"/>
<organism evidence="7 8">
    <name type="scientific">Halovivax cerinus</name>
    <dbReference type="NCBI Taxonomy" id="1487865"/>
    <lineage>
        <taxon>Archaea</taxon>
        <taxon>Methanobacteriati</taxon>
        <taxon>Methanobacteriota</taxon>
        <taxon>Stenosarchaea group</taxon>
        <taxon>Halobacteria</taxon>
        <taxon>Halobacteriales</taxon>
        <taxon>Natrialbaceae</taxon>
        <taxon>Halovivax</taxon>
    </lineage>
</organism>
<dbReference type="InterPro" id="IPR009057">
    <property type="entry name" value="Homeodomain-like_sf"/>
</dbReference>
<dbReference type="InterPro" id="IPR036271">
    <property type="entry name" value="Tet_transcr_reg_TetR-rel_C_sf"/>
</dbReference>
<dbReference type="Pfam" id="PF13977">
    <property type="entry name" value="TetR_C_6"/>
    <property type="match status" value="1"/>
</dbReference>
<protein>
    <submittedName>
        <fullName evidence="7">TetR/AcrR family transcriptional regulator</fullName>
    </submittedName>
</protein>
<dbReference type="InterPro" id="IPR001647">
    <property type="entry name" value="HTH_TetR"/>
</dbReference>
<gene>
    <name evidence="7" type="ORF">ACFOUR_09535</name>
</gene>
<feature type="domain" description="HTH tetR-type" evidence="6">
    <location>
        <begin position="12"/>
        <end position="72"/>
    </location>
</feature>
<dbReference type="Gene3D" id="1.10.357.10">
    <property type="entry name" value="Tetracycline Repressor, domain 2"/>
    <property type="match status" value="1"/>
</dbReference>
<keyword evidence="1" id="KW-0678">Repressor</keyword>
<dbReference type="GO" id="GO:0003677">
    <property type="term" value="F:DNA binding"/>
    <property type="evidence" value="ECO:0007669"/>
    <property type="project" value="UniProtKB-UniRule"/>
</dbReference>
<name>A0ABD5NNN1_9EURY</name>
<keyword evidence="4" id="KW-0804">Transcription</keyword>
<evidence type="ECO:0000256" key="4">
    <source>
        <dbReference type="ARBA" id="ARBA00023163"/>
    </source>
</evidence>
<accession>A0ABD5NNN1</accession>
<dbReference type="PANTHER" id="PTHR30328:SF54">
    <property type="entry name" value="HTH-TYPE TRANSCRIPTIONAL REPRESSOR SCO4008"/>
    <property type="match status" value="1"/>
</dbReference>
<dbReference type="GeneID" id="73903659"/>
<dbReference type="InterPro" id="IPR050109">
    <property type="entry name" value="HTH-type_TetR-like_transc_reg"/>
</dbReference>
<dbReference type="RefSeq" id="WP_256530947.1">
    <property type="nucleotide sequence ID" value="NZ_CP101824.1"/>
</dbReference>
<dbReference type="SUPFAM" id="SSF46689">
    <property type="entry name" value="Homeodomain-like"/>
    <property type="match status" value="1"/>
</dbReference>
<dbReference type="EMBL" id="JBHSAQ010000006">
    <property type="protein sequence ID" value="MFC3958607.1"/>
    <property type="molecule type" value="Genomic_DNA"/>
</dbReference>
<sequence>MNQTSSFLDDPDDTREAIMRATYVALGKHGYSDLTIQRIGDEFSKSKSLLYHHYDSKDDLLLDFLEFMLNQLEEQLPVYRDSGADDHIQDIVDQTFVFGDSHAPDDFVRAILELRTQAAHDDEFRSYFTRSDQFVRKHVAHTIRSGIEQGIFRDVDPQETAALFQLTFVGTMTQRVTSDDEVLDDARTEFERYVRECLLAPEYERE</sequence>
<keyword evidence="8" id="KW-1185">Reference proteome</keyword>
<evidence type="ECO:0000256" key="2">
    <source>
        <dbReference type="ARBA" id="ARBA00023015"/>
    </source>
</evidence>
<comment type="caution">
    <text evidence="7">The sequence shown here is derived from an EMBL/GenBank/DDBJ whole genome shotgun (WGS) entry which is preliminary data.</text>
</comment>
<evidence type="ECO:0000313" key="8">
    <source>
        <dbReference type="Proteomes" id="UP001595846"/>
    </source>
</evidence>
<evidence type="ECO:0000259" key="6">
    <source>
        <dbReference type="PROSITE" id="PS50977"/>
    </source>
</evidence>
<proteinExistence type="predicted"/>
<dbReference type="Proteomes" id="UP001595846">
    <property type="component" value="Unassembled WGS sequence"/>
</dbReference>
<dbReference type="PANTHER" id="PTHR30328">
    <property type="entry name" value="TRANSCRIPTIONAL REPRESSOR"/>
    <property type="match status" value="1"/>
</dbReference>
<keyword evidence="2" id="KW-0805">Transcription regulation</keyword>
<keyword evidence="3 5" id="KW-0238">DNA-binding</keyword>
<evidence type="ECO:0000313" key="7">
    <source>
        <dbReference type="EMBL" id="MFC3958607.1"/>
    </source>
</evidence>
<reference evidence="7 8" key="1">
    <citation type="journal article" date="2019" name="Int. J. Syst. Evol. Microbiol.">
        <title>The Global Catalogue of Microorganisms (GCM) 10K type strain sequencing project: providing services to taxonomists for standard genome sequencing and annotation.</title>
        <authorList>
            <consortium name="The Broad Institute Genomics Platform"/>
            <consortium name="The Broad Institute Genome Sequencing Center for Infectious Disease"/>
            <person name="Wu L."/>
            <person name="Ma J."/>
        </authorList>
    </citation>
    <scope>NUCLEOTIDE SEQUENCE [LARGE SCALE GENOMIC DNA]</scope>
    <source>
        <strain evidence="7 8">IBRC-M 10256</strain>
    </source>
</reference>
<dbReference type="InterPro" id="IPR039538">
    <property type="entry name" value="BetI_C"/>
</dbReference>
<dbReference type="SUPFAM" id="SSF48498">
    <property type="entry name" value="Tetracyclin repressor-like, C-terminal domain"/>
    <property type="match status" value="1"/>
</dbReference>
<feature type="DNA-binding region" description="H-T-H motif" evidence="5">
    <location>
        <begin position="35"/>
        <end position="54"/>
    </location>
</feature>
<evidence type="ECO:0000256" key="3">
    <source>
        <dbReference type="ARBA" id="ARBA00023125"/>
    </source>
</evidence>
<dbReference type="PROSITE" id="PS50977">
    <property type="entry name" value="HTH_TETR_2"/>
    <property type="match status" value="1"/>
</dbReference>
<evidence type="ECO:0000256" key="1">
    <source>
        <dbReference type="ARBA" id="ARBA00022491"/>
    </source>
</evidence>